<evidence type="ECO:0000313" key="1">
    <source>
        <dbReference type="EMBL" id="EGR97183.1"/>
    </source>
</evidence>
<protein>
    <submittedName>
        <fullName evidence="1">Conserved domain protein</fullName>
    </submittedName>
</protein>
<reference evidence="1 2" key="1">
    <citation type="submission" date="2011-07" db="EMBL/GenBank/DDBJ databases">
        <title>Genome Sequence of Propionibacterium acnes SK182B-JCVI.</title>
        <authorList>
            <person name="Durkin A.S."/>
            <person name="Madupu R."/>
            <person name="Hostetler J."/>
            <person name="Radune D."/>
            <person name="Torralba M."/>
            <person name="Methe B."/>
            <person name="Sutton G."/>
            <person name="Strausberg R.L."/>
            <person name="Nelson K.E."/>
        </authorList>
    </citation>
    <scope>NUCLEOTIDE SEQUENCE [LARGE SCALE GENOMIC DNA]</scope>
    <source>
        <strain evidence="1 2">SK182B-JCVI</strain>
    </source>
</reference>
<name>F9NV60_9ACTN</name>
<organism evidence="1 2">
    <name type="scientific">[Propionibacterium] namnetense SK182B-JCVI</name>
    <dbReference type="NCBI Taxonomy" id="1051006"/>
    <lineage>
        <taxon>Bacteria</taxon>
        <taxon>Bacillati</taxon>
        <taxon>Actinomycetota</taxon>
        <taxon>Actinomycetes</taxon>
        <taxon>Propionibacteriales</taxon>
        <taxon>Propionibacteriaceae</taxon>
        <taxon>Cutibacterium</taxon>
    </lineage>
</organism>
<dbReference type="Proteomes" id="UP000007832">
    <property type="component" value="Unassembled WGS sequence"/>
</dbReference>
<accession>F9NV60</accession>
<gene>
    <name evidence="1" type="ORF">HMPREF1162_2216</name>
</gene>
<evidence type="ECO:0000313" key="2">
    <source>
        <dbReference type="Proteomes" id="UP000007832"/>
    </source>
</evidence>
<comment type="caution">
    <text evidence="1">The sequence shown here is derived from an EMBL/GenBank/DDBJ whole genome shotgun (WGS) entry which is preliminary data.</text>
</comment>
<proteinExistence type="predicted"/>
<dbReference type="EMBL" id="AFUN01000026">
    <property type="protein sequence ID" value="EGR97183.1"/>
    <property type="molecule type" value="Genomic_DNA"/>
</dbReference>
<dbReference type="AlphaFoldDB" id="F9NV60"/>
<sequence length="58" mass="6327">MPRPRRTPSNTGYFLTGGSIDGVSLPPNVTPTQVSLPGANATAEFQFLWDMLADEYIQ</sequence>